<dbReference type="EMBL" id="UFWD01000002">
    <property type="protein sequence ID" value="SUY83234.1"/>
    <property type="molecule type" value="Genomic_DNA"/>
</dbReference>
<sequence>MYNNIKNILKENHITFEEYDHEPILSFEKAKEIREKLQYTGVESKSLFIKDRSGNYYIFVTTEGKKLDPKTIKNVLGGKVSICSKEELTQKTQCLPGCVSPFGYEKNISLVIDQDIFNHDKIIFLPGIPEKTFIITASGFKKVINNINNTTYKYIYINEF</sequence>
<protein>
    <submittedName>
        <fullName evidence="3">YbaK/prolyl-tRNA synthetase associated domain-containing protein</fullName>
    </submittedName>
</protein>
<accession>A0A381KKR1</accession>
<dbReference type="Pfam" id="PF04073">
    <property type="entry name" value="tRNA_edit"/>
    <property type="match status" value="1"/>
</dbReference>
<name>A0A381KKR1_CLODI</name>
<feature type="domain" description="YbaK/aminoacyl-tRNA synthetase-associated" evidence="2">
    <location>
        <begin position="44"/>
        <end position="138"/>
    </location>
</feature>
<dbReference type="GO" id="GO:0002161">
    <property type="term" value="F:aminoacyl-tRNA deacylase activity"/>
    <property type="evidence" value="ECO:0007669"/>
    <property type="project" value="InterPro"/>
</dbReference>
<dbReference type="InterPro" id="IPR007214">
    <property type="entry name" value="YbaK/aa-tRNA-synth-assoc-dom"/>
</dbReference>
<reference evidence="3" key="1">
    <citation type="submission" date="2018-06" db="EMBL/GenBank/DDBJ databases">
        <authorList>
            <consortium name="Pathogen Informatics"/>
            <person name="Doyle S."/>
        </authorList>
    </citation>
    <scope>NUCLEOTIDE SEQUENCE</scope>
    <source>
        <strain evidence="3">NCTC13307</strain>
    </source>
</reference>
<dbReference type="InterPro" id="IPR036754">
    <property type="entry name" value="YbaK/aa-tRNA-synt-asso_dom_sf"/>
</dbReference>
<evidence type="ECO:0000256" key="1">
    <source>
        <dbReference type="ARBA" id="ARBA00010201"/>
    </source>
</evidence>
<dbReference type="SUPFAM" id="SSF55826">
    <property type="entry name" value="YbaK/ProRS associated domain"/>
    <property type="match status" value="1"/>
</dbReference>
<proteinExistence type="inferred from homology"/>
<dbReference type="RefSeq" id="WP_011861978.1">
    <property type="nucleotide sequence ID" value="NZ_CAAJVU010000012.1"/>
</dbReference>
<keyword evidence="3" id="KW-0436">Ligase</keyword>
<dbReference type="GO" id="GO:0004812">
    <property type="term" value="F:aminoacyl-tRNA ligase activity"/>
    <property type="evidence" value="ECO:0007669"/>
    <property type="project" value="UniProtKB-KW"/>
</dbReference>
<keyword evidence="3" id="KW-0030">Aminoacyl-tRNA synthetase</keyword>
<evidence type="ECO:0000259" key="2">
    <source>
        <dbReference type="Pfam" id="PF04073"/>
    </source>
</evidence>
<evidence type="ECO:0000313" key="3">
    <source>
        <dbReference type="EMBL" id="SUY83234.1"/>
    </source>
</evidence>
<organism evidence="3">
    <name type="scientific">Clostridioides difficile</name>
    <name type="common">Peptoclostridium difficile</name>
    <dbReference type="NCBI Taxonomy" id="1496"/>
    <lineage>
        <taxon>Bacteria</taxon>
        <taxon>Bacillati</taxon>
        <taxon>Bacillota</taxon>
        <taxon>Clostridia</taxon>
        <taxon>Peptostreptococcales</taxon>
        <taxon>Peptostreptococcaceae</taxon>
        <taxon>Clostridioides</taxon>
    </lineage>
</organism>
<dbReference type="InterPro" id="IPR040285">
    <property type="entry name" value="ProX/PRXD1"/>
</dbReference>
<comment type="similarity">
    <text evidence="1">Belongs to the PRORSD1 family.</text>
</comment>
<dbReference type="PANTHER" id="PTHR31423:SF3">
    <property type="entry name" value="PROLYL-TRNA SYNTHETASE ASSOCIATED DOMAIN-CONTAINING PROTEIN 1-RELATED"/>
    <property type="match status" value="1"/>
</dbReference>
<dbReference type="AlphaFoldDB" id="A0A381KKR1"/>
<dbReference type="Gene3D" id="3.90.960.10">
    <property type="entry name" value="YbaK/aminoacyl-tRNA synthetase-associated domain"/>
    <property type="match status" value="1"/>
</dbReference>
<dbReference type="PANTHER" id="PTHR31423">
    <property type="entry name" value="YBAK DOMAIN-CONTAINING PROTEIN"/>
    <property type="match status" value="1"/>
</dbReference>
<gene>
    <name evidence="3" type="primary">proX_3</name>
    <name evidence="3" type="ORF">NCTC13307_04352</name>
</gene>
<dbReference type="KEGG" id="pdf:CD630DERM_34540"/>